<dbReference type="SUPFAM" id="SSF82199">
    <property type="entry name" value="SET domain"/>
    <property type="match status" value="1"/>
</dbReference>
<dbReference type="GO" id="GO:0008168">
    <property type="term" value="F:methyltransferase activity"/>
    <property type="evidence" value="ECO:0007669"/>
    <property type="project" value="UniProtKB-KW"/>
</dbReference>
<feature type="region of interest" description="Disordered" evidence="16">
    <location>
        <begin position="449"/>
        <end position="470"/>
    </location>
</feature>
<dbReference type="Gene3D" id="1.25.40.10">
    <property type="entry name" value="Tetratricopeptide repeat domain"/>
    <property type="match status" value="2"/>
</dbReference>
<keyword evidence="6" id="KW-0949">S-adenosyl-L-methionine</keyword>
<dbReference type="InterPro" id="IPR002893">
    <property type="entry name" value="Znf_MYND"/>
</dbReference>
<evidence type="ECO:0000256" key="16">
    <source>
        <dbReference type="SAM" id="MobiDB-lite"/>
    </source>
</evidence>
<feature type="domain" description="MYND-type" evidence="18">
    <location>
        <begin position="260"/>
        <end position="299"/>
    </location>
</feature>
<dbReference type="Gene3D" id="6.10.140.2220">
    <property type="match status" value="1"/>
</dbReference>
<dbReference type="EMBL" id="JAFJMO010000005">
    <property type="protein sequence ID" value="KAJ8276044.1"/>
    <property type="molecule type" value="Genomic_DNA"/>
</dbReference>
<keyword evidence="10" id="KW-0539">Nucleus</keyword>
<dbReference type="CDD" id="cd10536">
    <property type="entry name" value="SET_SMYD4"/>
    <property type="match status" value="1"/>
</dbReference>
<protein>
    <recommendedName>
        <fullName evidence="13">Protein-lysine N-methyltransferase SMYD4</fullName>
    </recommendedName>
    <alternativeName>
        <fullName evidence="14">SET and MYND domain-containing protein 4</fullName>
    </alternativeName>
</protein>
<keyword evidence="5" id="KW-0808">Transferase</keyword>
<dbReference type="Pfam" id="PF01753">
    <property type="entry name" value="zf-MYND"/>
    <property type="match status" value="1"/>
</dbReference>
<dbReference type="GO" id="GO:0005634">
    <property type="term" value="C:nucleus"/>
    <property type="evidence" value="ECO:0007669"/>
    <property type="project" value="UniProtKB-SubCell"/>
</dbReference>
<dbReference type="InterPro" id="IPR011990">
    <property type="entry name" value="TPR-like_helical_dom_sf"/>
</dbReference>
<feature type="region of interest" description="Disordered" evidence="16">
    <location>
        <begin position="329"/>
        <end position="371"/>
    </location>
</feature>
<dbReference type="AlphaFoldDB" id="A0A9Q1DP85"/>
<evidence type="ECO:0000256" key="8">
    <source>
        <dbReference type="ARBA" id="ARBA00022771"/>
    </source>
</evidence>
<evidence type="ECO:0000256" key="2">
    <source>
        <dbReference type="ARBA" id="ARBA00004496"/>
    </source>
</evidence>
<dbReference type="InterPro" id="IPR044421">
    <property type="entry name" value="SMYD4_SET"/>
</dbReference>
<dbReference type="Pfam" id="PF00856">
    <property type="entry name" value="SET"/>
    <property type="match status" value="1"/>
</dbReference>
<evidence type="ECO:0000313" key="20">
    <source>
        <dbReference type="Proteomes" id="UP001152803"/>
    </source>
</evidence>
<organism evidence="19 20">
    <name type="scientific">Conger conger</name>
    <name type="common">Conger eel</name>
    <name type="synonym">Muraena conger</name>
    <dbReference type="NCBI Taxonomy" id="82655"/>
    <lineage>
        <taxon>Eukaryota</taxon>
        <taxon>Metazoa</taxon>
        <taxon>Chordata</taxon>
        <taxon>Craniata</taxon>
        <taxon>Vertebrata</taxon>
        <taxon>Euteleostomi</taxon>
        <taxon>Actinopterygii</taxon>
        <taxon>Neopterygii</taxon>
        <taxon>Teleostei</taxon>
        <taxon>Anguilliformes</taxon>
        <taxon>Congridae</taxon>
        <taxon>Conger</taxon>
    </lineage>
</organism>
<dbReference type="GO" id="GO:0007507">
    <property type="term" value="P:heart development"/>
    <property type="evidence" value="ECO:0007669"/>
    <property type="project" value="TreeGrafter"/>
</dbReference>
<sequence>MDLPCTEWHEHVEQKWTQLPSDQKKAFSTLSEVDDIFAFGQSLLNRTDLQLLCGLSEGFQVQKEPQNAGKFREQGNLSFRARDYAAAVLHYSKGACHAVQGGEESSLCLANRSAALFHLCLYQDCLEDIRRALDQGYPSHLQQKLLDRKTQCLNRLGQRAQQKEGRINGDAKSISTGHRLPRAYGPGMVTCASPAVAFQFSPDKGRHLLAAKAIAAGEVVLEERAFGCVLIPGGTPVTRPEKDKYKEVRDGGIKTELQHCHHCLRQTVNPVPCQGCSYAWYCGERCQREAWEGHHRWECPVGGELRAAGVLAHLALRVALRAGLEEVQKARDDGANPSPVPVLEPANEKGSEKEAKKEKNSGEGNPVKLLNVPEVSQQGTDAGGDPESWNGTPIQGCDSAGRYHGGSYLCVHHLLPHLSGHKPGLRFLCAVTVATLCLRLREVGPLPAAWGAGTTTGAESGSQSQSLEESRGGIPELSLLGATALRHMLQLRCNAQAVTMLKGTGLSDSAVQSVQEVRVATAIFPTLSLLNHSCSPNTSVSFRTDPSHGVTVTVRATQAIGAGQELLHCYGPHYSRMPVRERQRLLQEQYFFLCQCTACCQELGSEVKVCGAAPRTPKLHCVLCGSTLQGGEDGYVCSRSPCDFQLSQADLEHRLQDLQEQLEQAARLIQRDRPDDALRVLQTASGGAGRFLPETDPMRGELADTWARAHAAVGDWRQAAAQLKRSVVAVRAQYGEESLELGRQLFKLAQLHFNGGEPRPALALIPQARRLLSLHCSPSCEELEELRAMEDCLQGVL</sequence>
<keyword evidence="4" id="KW-0489">Methyltransferase</keyword>
<evidence type="ECO:0000256" key="13">
    <source>
        <dbReference type="ARBA" id="ARBA00093635"/>
    </source>
</evidence>
<keyword evidence="20" id="KW-1185">Reference proteome</keyword>
<dbReference type="InterPro" id="IPR052097">
    <property type="entry name" value="SET-MYND_domain_protein"/>
</dbReference>
<dbReference type="GO" id="GO:0042826">
    <property type="term" value="F:histone deacetylase binding"/>
    <property type="evidence" value="ECO:0007669"/>
    <property type="project" value="TreeGrafter"/>
</dbReference>
<gene>
    <name evidence="19" type="ORF">COCON_G00077960</name>
</gene>
<dbReference type="GO" id="GO:0032259">
    <property type="term" value="P:methylation"/>
    <property type="evidence" value="ECO:0007669"/>
    <property type="project" value="UniProtKB-KW"/>
</dbReference>
<dbReference type="PROSITE" id="PS50280">
    <property type="entry name" value="SET"/>
    <property type="match status" value="1"/>
</dbReference>
<dbReference type="SUPFAM" id="SSF144232">
    <property type="entry name" value="HIT/MYND zinc finger-like"/>
    <property type="match status" value="1"/>
</dbReference>
<evidence type="ECO:0000313" key="19">
    <source>
        <dbReference type="EMBL" id="KAJ8276044.1"/>
    </source>
</evidence>
<comment type="catalytic activity">
    <reaction evidence="11">
        <text>L-lysyl-[protein] + S-adenosyl-L-methionine = N(6)-methyl-L-lysyl-[protein] + S-adenosyl-L-homocysteine + H(+)</text>
        <dbReference type="Rhea" id="RHEA:51736"/>
        <dbReference type="Rhea" id="RHEA-COMP:9752"/>
        <dbReference type="Rhea" id="RHEA-COMP:13053"/>
        <dbReference type="ChEBI" id="CHEBI:15378"/>
        <dbReference type="ChEBI" id="CHEBI:29969"/>
        <dbReference type="ChEBI" id="CHEBI:57856"/>
        <dbReference type="ChEBI" id="CHEBI:59789"/>
        <dbReference type="ChEBI" id="CHEBI:61929"/>
    </reaction>
</comment>
<evidence type="ECO:0000256" key="11">
    <source>
        <dbReference type="ARBA" id="ARBA00048985"/>
    </source>
</evidence>
<proteinExistence type="predicted"/>
<evidence type="ECO:0000256" key="6">
    <source>
        <dbReference type="ARBA" id="ARBA00022691"/>
    </source>
</evidence>
<keyword evidence="7" id="KW-0479">Metal-binding</keyword>
<evidence type="ECO:0000256" key="5">
    <source>
        <dbReference type="ARBA" id="ARBA00022679"/>
    </source>
</evidence>
<evidence type="ECO:0000259" key="17">
    <source>
        <dbReference type="PROSITE" id="PS50280"/>
    </source>
</evidence>
<name>A0A9Q1DP85_CONCO</name>
<evidence type="ECO:0000259" key="18">
    <source>
        <dbReference type="PROSITE" id="PS50865"/>
    </source>
</evidence>
<dbReference type="GO" id="GO:0008270">
    <property type="term" value="F:zinc ion binding"/>
    <property type="evidence" value="ECO:0007669"/>
    <property type="project" value="UniProtKB-KW"/>
</dbReference>
<dbReference type="SUPFAM" id="SSF48452">
    <property type="entry name" value="TPR-like"/>
    <property type="match status" value="1"/>
</dbReference>
<evidence type="ECO:0000256" key="9">
    <source>
        <dbReference type="ARBA" id="ARBA00022833"/>
    </source>
</evidence>
<feature type="compositionally biased region" description="Basic and acidic residues" evidence="16">
    <location>
        <begin position="346"/>
        <end position="361"/>
    </location>
</feature>
<evidence type="ECO:0000256" key="14">
    <source>
        <dbReference type="ARBA" id="ARBA00093680"/>
    </source>
</evidence>
<dbReference type="GO" id="GO:0005737">
    <property type="term" value="C:cytoplasm"/>
    <property type="evidence" value="ECO:0007669"/>
    <property type="project" value="UniProtKB-SubCell"/>
</dbReference>
<dbReference type="PANTHER" id="PTHR46165:SF2">
    <property type="entry name" value="SET AND MYND DOMAIN-CONTAINING PROTEIN 4"/>
    <property type="match status" value="1"/>
</dbReference>
<dbReference type="PROSITE" id="PS50865">
    <property type="entry name" value="ZF_MYND_2"/>
    <property type="match status" value="1"/>
</dbReference>
<keyword evidence="9" id="KW-0862">Zinc</keyword>
<feature type="compositionally biased region" description="Low complexity" evidence="16">
    <location>
        <begin position="449"/>
        <end position="467"/>
    </location>
</feature>
<evidence type="ECO:0000256" key="4">
    <source>
        <dbReference type="ARBA" id="ARBA00022603"/>
    </source>
</evidence>
<evidence type="ECO:0000256" key="12">
    <source>
        <dbReference type="ARBA" id="ARBA00093423"/>
    </source>
</evidence>
<dbReference type="Proteomes" id="UP001152803">
    <property type="component" value="Unassembled WGS sequence"/>
</dbReference>
<dbReference type="OrthoDB" id="62495at2759"/>
<dbReference type="InterPro" id="IPR046341">
    <property type="entry name" value="SET_dom_sf"/>
</dbReference>
<comment type="function">
    <text evidence="12">Protein-lysine N-methyltransferase. Monomethylates PRMT5, modulating its transcriptional activity. May also act as a histone methyltransferase. Plays a critical role in cardiac development. Acts as a key epigenetic regulator of gene expression during cardiac development via its dual activities as a methyltransferase and negative regulator of HDAC1.</text>
</comment>
<keyword evidence="3" id="KW-0963">Cytoplasm</keyword>
<feature type="domain" description="SET" evidence="17">
    <location>
        <begin position="194"/>
        <end position="571"/>
    </location>
</feature>
<evidence type="ECO:0000256" key="1">
    <source>
        <dbReference type="ARBA" id="ARBA00004123"/>
    </source>
</evidence>
<evidence type="ECO:0000256" key="15">
    <source>
        <dbReference type="PROSITE-ProRule" id="PRU00134"/>
    </source>
</evidence>
<reference evidence="19" key="1">
    <citation type="journal article" date="2023" name="Science">
        <title>Genome structures resolve the early diversification of teleost fishes.</title>
        <authorList>
            <person name="Parey E."/>
            <person name="Louis A."/>
            <person name="Montfort J."/>
            <person name="Bouchez O."/>
            <person name="Roques C."/>
            <person name="Iampietro C."/>
            <person name="Lluch J."/>
            <person name="Castinel A."/>
            <person name="Donnadieu C."/>
            <person name="Desvignes T."/>
            <person name="Floi Bucao C."/>
            <person name="Jouanno E."/>
            <person name="Wen M."/>
            <person name="Mejri S."/>
            <person name="Dirks R."/>
            <person name="Jansen H."/>
            <person name="Henkel C."/>
            <person name="Chen W.J."/>
            <person name="Zahm M."/>
            <person name="Cabau C."/>
            <person name="Klopp C."/>
            <person name="Thompson A.W."/>
            <person name="Robinson-Rechavi M."/>
            <person name="Braasch I."/>
            <person name="Lecointre G."/>
            <person name="Bobe J."/>
            <person name="Postlethwait J.H."/>
            <person name="Berthelot C."/>
            <person name="Roest Crollius H."/>
            <person name="Guiguen Y."/>
        </authorList>
    </citation>
    <scope>NUCLEOTIDE SEQUENCE</scope>
    <source>
        <strain evidence="19">Concon-B</strain>
    </source>
</reference>
<comment type="caution">
    <text evidence="19">The sequence shown here is derived from an EMBL/GenBank/DDBJ whole genome shotgun (WGS) entry which is preliminary data.</text>
</comment>
<evidence type="ECO:0000256" key="7">
    <source>
        <dbReference type="ARBA" id="ARBA00022723"/>
    </source>
</evidence>
<keyword evidence="8 15" id="KW-0863">Zinc-finger</keyword>
<accession>A0A9Q1DP85</accession>
<dbReference type="InterPro" id="IPR001214">
    <property type="entry name" value="SET_dom"/>
</dbReference>
<evidence type="ECO:0000256" key="3">
    <source>
        <dbReference type="ARBA" id="ARBA00022490"/>
    </source>
</evidence>
<evidence type="ECO:0000256" key="10">
    <source>
        <dbReference type="ARBA" id="ARBA00023242"/>
    </source>
</evidence>
<dbReference type="Gene3D" id="2.170.270.10">
    <property type="entry name" value="SET domain"/>
    <property type="match status" value="1"/>
</dbReference>
<dbReference type="PANTHER" id="PTHR46165">
    <property type="entry name" value="SET AND MYND DOMAIN-CONTAINING PROTEIN 4"/>
    <property type="match status" value="1"/>
</dbReference>
<comment type="subcellular location">
    <subcellularLocation>
        <location evidence="2">Cytoplasm</location>
    </subcellularLocation>
    <subcellularLocation>
        <location evidence="1">Nucleus</location>
    </subcellularLocation>
</comment>